<protein>
    <submittedName>
        <fullName evidence="1">Uncharacterized protein</fullName>
    </submittedName>
</protein>
<evidence type="ECO:0000313" key="1">
    <source>
        <dbReference type="EMBL" id="GKV28835.1"/>
    </source>
</evidence>
<organism evidence="1 2">
    <name type="scientific">Rubroshorea leprosula</name>
    <dbReference type="NCBI Taxonomy" id="152421"/>
    <lineage>
        <taxon>Eukaryota</taxon>
        <taxon>Viridiplantae</taxon>
        <taxon>Streptophyta</taxon>
        <taxon>Embryophyta</taxon>
        <taxon>Tracheophyta</taxon>
        <taxon>Spermatophyta</taxon>
        <taxon>Magnoliopsida</taxon>
        <taxon>eudicotyledons</taxon>
        <taxon>Gunneridae</taxon>
        <taxon>Pentapetalae</taxon>
        <taxon>rosids</taxon>
        <taxon>malvids</taxon>
        <taxon>Malvales</taxon>
        <taxon>Dipterocarpaceae</taxon>
        <taxon>Rubroshorea</taxon>
    </lineage>
</organism>
<gene>
    <name evidence="1" type="ORF">SLEP1_g37829</name>
</gene>
<comment type="caution">
    <text evidence="1">The sequence shown here is derived from an EMBL/GenBank/DDBJ whole genome shotgun (WGS) entry which is preliminary data.</text>
</comment>
<name>A0AAV5KWI3_9ROSI</name>
<sequence>MKKIGGILSSRKSLCTGLLKILKFLLNLEDLKPSNVGKETLIPLLHIKVGLFFWLLDQGR</sequence>
<reference evidence="1 2" key="1">
    <citation type="journal article" date="2021" name="Commun. Biol.">
        <title>The genome of Shorea leprosula (Dipterocarpaceae) highlights the ecological relevance of drought in aseasonal tropical rainforests.</title>
        <authorList>
            <person name="Ng K.K.S."/>
            <person name="Kobayashi M.J."/>
            <person name="Fawcett J.A."/>
            <person name="Hatakeyama M."/>
            <person name="Paape T."/>
            <person name="Ng C.H."/>
            <person name="Ang C.C."/>
            <person name="Tnah L.H."/>
            <person name="Lee C.T."/>
            <person name="Nishiyama T."/>
            <person name="Sese J."/>
            <person name="O'Brien M.J."/>
            <person name="Copetti D."/>
            <person name="Mohd Noor M.I."/>
            <person name="Ong R.C."/>
            <person name="Putra M."/>
            <person name="Sireger I.Z."/>
            <person name="Indrioko S."/>
            <person name="Kosugi Y."/>
            <person name="Izuno A."/>
            <person name="Isagi Y."/>
            <person name="Lee S.L."/>
            <person name="Shimizu K.K."/>
        </authorList>
    </citation>
    <scope>NUCLEOTIDE SEQUENCE [LARGE SCALE GENOMIC DNA]</scope>
    <source>
        <strain evidence="1">214</strain>
    </source>
</reference>
<dbReference type="EMBL" id="BPVZ01000080">
    <property type="protein sequence ID" value="GKV28835.1"/>
    <property type="molecule type" value="Genomic_DNA"/>
</dbReference>
<accession>A0AAV5KWI3</accession>
<keyword evidence="2" id="KW-1185">Reference proteome</keyword>
<evidence type="ECO:0000313" key="2">
    <source>
        <dbReference type="Proteomes" id="UP001054252"/>
    </source>
</evidence>
<dbReference type="Proteomes" id="UP001054252">
    <property type="component" value="Unassembled WGS sequence"/>
</dbReference>
<proteinExistence type="predicted"/>
<dbReference type="AlphaFoldDB" id="A0AAV5KWI3"/>